<dbReference type="InterPro" id="IPR023090">
    <property type="entry name" value="UPF0702_alpha/beta_dom_sf"/>
</dbReference>
<protein>
    <submittedName>
        <fullName evidence="9">DUF421 domain-containing protein</fullName>
    </submittedName>
</protein>
<dbReference type="Pfam" id="PF04239">
    <property type="entry name" value="DUF421"/>
    <property type="match status" value="1"/>
</dbReference>
<keyword evidence="5 7" id="KW-1133">Transmembrane helix</keyword>
<evidence type="ECO:0000256" key="4">
    <source>
        <dbReference type="ARBA" id="ARBA00022692"/>
    </source>
</evidence>
<gene>
    <name evidence="9" type="ORF">EG799_01920</name>
</gene>
<feature type="domain" description="YetF C-terminal" evidence="8">
    <location>
        <begin position="99"/>
        <end position="168"/>
    </location>
</feature>
<feature type="transmembrane region" description="Helical" evidence="7">
    <location>
        <begin position="24"/>
        <end position="41"/>
    </location>
</feature>
<comment type="subcellular location">
    <subcellularLocation>
        <location evidence="1">Cell membrane</location>
        <topology evidence="1">Multi-pass membrane protein</topology>
    </subcellularLocation>
</comment>
<keyword evidence="6 7" id="KW-0472">Membrane</keyword>
<evidence type="ECO:0000313" key="9">
    <source>
        <dbReference type="EMBL" id="RPF70514.1"/>
    </source>
</evidence>
<accession>A0A3N5CNK3</accession>
<evidence type="ECO:0000313" key="10">
    <source>
        <dbReference type="Proteomes" id="UP000275232"/>
    </source>
</evidence>
<dbReference type="InterPro" id="IPR007353">
    <property type="entry name" value="DUF421"/>
</dbReference>
<proteinExistence type="inferred from homology"/>
<evidence type="ECO:0000256" key="3">
    <source>
        <dbReference type="ARBA" id="ARBA00022475"/>
    </source>
</evidence>
<dbReference type="Proteomes" id="UP000275232">
    <property type="component" value="Unassembled WGS sequence"/>
</dbReference>
<feature type="transmembrane region" description="Helical" evidence="7">
    <location>
        <begin position="77"/>
        <end position="98"/>
    </location>
</feature>
<dbReference type="EMBL" id="RPFZ01000001">
    <property type="protein sequence ID" value="RPF70514.1"/>
    <property type="molecule type" value="Genomic_DNA"/>
</dbReference>
<evidence type="ECO:0000256" key="5">
    <source>
        <dbReference type="ARBA" id="ARBA00022989"/>
    </source>
</evidence>
<name>A0A3N5CNK3_9SPHN</name>
<organism evidence="9 10">
    <name type="scientific">Aurantiacibacter spongiae</name>
    <dbReference type="NCBI Taxonomy" id="2488860"/>
    <lineage>
        <taxon>Bacteria</taxon>
        <taxon>Pseudomonadati</taxon>
        <taxon>Pseudomonadota</taxon>
        <taxon>Alphaproteobacteria</taxon>
        <taxon>Sphingomonadales</taxon>
        <taxon>Erythrobacteraceae</taxon>
        <taxon>Aurantiacibacter</taxon>
    </lineage>
</organism>
<keyword evidence="3" id="KW-1003">Cell membrane</keyword>
<evidence type="ECO:0000256" key="2">
    <source>
        <dbReference type="ARBA" id="ARBA00006448"/>
    </source>
</evidence>
<sequence length="187" mass="21057">MWQGIIMNESIDTWFNGLDRLESVAISAVVFYFLIILMTRLAGKRTTGQMNNFDWIVTVAVGSLAASGILLKDVSIADAALSIVILFALQWLVTWFVLRSDIVCRLIKARPRLLLDNGRIKQEAMRQERISQAEIYAVLREQGFARLTDANWVILENDGKMTVIPHSDTPLEDAELMSDVARDSEAK</sequence>
<keyword evidence="10" id="KW-1185">Reference proteome</keyword>
<comment type="caution">
    <text evidence="9">The sequence shown here is derived from an EMBL/GenBank/DDBJ whole genome shotgun (WGS) entry which is preliminary data.</text>
</comment>
<comment type="similarity">
    <text evidence="2">Belongs to the UPF0702 family.</text>
</comment>
<dbReference type="GO" id="GO:0005886">
    <property type="term" value="C:plasma membrane"/>
    <property type="evidence" value="ECO:0007669"/>
    <property type="project" value="UniProtKB-SubCell"/>
</dbReference>
<keyword evidence="4 7" id="KW-0812">Transmembrane</keyword>
<evidence type="ECO:0000259" key="8">
    <source>
        <dbReference type="Pfam" id="PF04239"/>
    </source>
</evidence>
<evidence type="ECO:0000256" key="1">
    <source>
        <dbReference type="ARBA" id="ARBA00004651"/>
    </source>
</evidence>
<evidence type="ECO:0000256" key="7">
    <source>
        <dbReference type="SAM" id="Phobius"/>
    </source>
</evidence>
<evidence type="ECO:0000256" key="6">
    <source>
        <dbReference type="ARBA" id="ARBA00023136"/>
    </source>
</evidence>
<reference evidence="9 10" key="1">
    <citation type="submission" date="2018-11" db="EMBL/GenBank/DDBJ databases">
        <title>Erythrobacter spongiae sp. nov., isolated from a marine sponge.</title>
        <authorList>
            <person name="Zhuang L."/>
            <person name="Luo L."/>
        </authorList>
    </citation>
    <scope>NUCLEOTIDE SEQUENCE [LARGE SCALE GENOMIC DNA]</scope>
    <source>
        <strain evidence="9 10">HN-E23</strain>
    </source>
</reference>
<dbReference type="PANTHER" id="PTHR34582">
    <property type="entry name" value="UPF0702 TRANSMEMBRANE PROTEIN YCAP"/>
    <property type="match status" value="1"/>
</dbReference>
<dbReference type="Gene3D" id="3.30.240.20">
    <property type="entry name" value="bsu07140 like domains"/>
    <property type="match status" value="1"/>
</dbReference>
<dbReference type="PANTHER" id="PTHR34582:SF6">
    <property type="entry name" value="UPF0702 TRANSMEMBRANE PROTEIN YCAP"/>
    <property type="match status" value="1"/>
</dbReference>
<dbReference type="AlphaFoldDB" id="A0A3N5CNK3"/>